<dbReference type="InParanoid" id="M1B323"/>
<evidence type="ECO:0000313" key="1">
    <source>
        <dbReference type="EnsemblPlants" id="PGSC0003DMT400035951"/>
    </source>
</evidence>
<reference evidence="1" key="2">
    <citation type="submission" date="2015-06" db="UniProtKB">
        <authorList>
            <consortium name="EnsemblPlants"/>
        </authorList>
    </citation>
    <scope>IDENTIFICATION</scope>
    <source>
        <strain evidence="1">DM1-3 516 R44</strain>
    </source>
</reference>
<proteinExistence type="predicted"/>
<dbReference type="PANTHER" id="PTHR15503">
    <property type="entry name" value="LDOC1 RELATED"/>
    <property type="match status" value="1"/>
</dbReference>
<dbReference type="OMA" id="MIYKGCI"/>
<dbReference type="Proteomes" id="UP000011115">
    <property type="component" value="Unassembled WGS sequence"/>
</dbReference>
<organism evidence="1 2">
    <name type="scientific">Solanum tuberosum</name>
    <name type="common">Potato</name>
    <dbReference type="NCBI Taxonomy" id="4113"/>
    <lineage>
        <taxon>Eukaryota</taxon>
        <taxon>Viridiplantae</taxon>
        <taxon>Streptophyta</taxon>
        <taxon>Embryophyta</taxon>
        <taxon>Tracheophyta</taxon>
        <taxon>Spermatophyta</taxon>
        <taxon>Magnoliopsida</taxon>
        <taxon>eudicotyledons</taxon>
        <taxon>Gunneridae</taxon>
        <taxon>Pentapetalae</taxon>
        <taxon>asterids</taxon>
        <taxon>lamiids</taxon>
        <taxon>Solanales</taxon>
        <taxon>Solanaceae</taxon>
        <taxon>Solanoideae</taxon>
        <taxon>Solaneae</taxon>
        <taxon>Solanum</taxon>
    </lineage>
</organism>
<keyword evidence="2" id="KW-1185">Reference proteome</keyword>
<dbReference type="Gramene" id="PGSC0003DMT400035951">
    <property type="protein sequence ID" value="PGSC0003DMT400035951"/>
    <property type="gene ID" value="PGSC0003DMG400013840"/>
</dbReference>
<evidence type="ECO:0000313" key="2">
    <source>
        <dbReference type="Proteomes" id="UP000011115"/>
    </source>
</evidence>
<dbReference type="HOGENOM" id="CLU_2610727_0_0_1"/>
<name>M1B323_SOLTU</name>
<dbReference type="EnsemblPlants" id="PGSC0003DMT400035951">
    <property type="protein sequence ID" value="PGSC0003DMT400035951"/>
    <property type="gene ID" value="PGSC0003DMG400013840"/>
</dbReference>
<accession>M1B323</accession>
<dbReference type="InterPro" id="IPR032567">
    <property type="entry name" value="RTL1-rel"/>
</dbReference>
<dbReference type="AlphaFoldDB" id="M1B323"/>
<reference evidence="2" key="1">
    <citation type="journal article" date="2011" name="Nature">
        <title>Genome sequence and analysis of the tuber crop potato.</title>
        <authorList>
            <consortium name="The Potato Genome Sequencing Consortium"/>
        </authorList>
    </citation>
    <scope>NUCLEOTIDE SEQUENCE [LARGE SCALE GENOMIC DNA]</scope>
    <source>
        <strain evidence="2">cv. DM1-3 516 R44</strain>
    </source>
</reference>
<dbReference type="PANTHER" id="PTHR15503:SF45">
    <property type="entry name" value="RNA-DIRECTED DNA POLYMERASE HOMOLOG"/>
    <property type="match status" value="1"/>
</dbReference>
<sequence>MIYKGCIYLIVRVRDVESETPSLEWVPVVREFLEVFSDDLPDIPPEREINFGIDLLPDTQLISIPPYRMAPAELKELED</sequence>
<protein>
    <submittedName>
        <fullName evidence="1">Retrotransposon protein</fullName>
    </submittedName>
</protein>
<dbReference type="PaxDb" id="4113-PGSC0003DMT400035951"/>